<evidence type="ECO:0000259" key="7">
    <source>
        <dbReference type="Pfam" id="PF05199"/>
    </source>
</evidence>
<dbReference type="GO" id="GO:0050660">
    <property type="term" value="F:flavin adenine dinucleotide binding"/>
    <property type="evidence" value="ECO:0007669"/>
    <property type="project" value="InterPro"/>
</dbReference>
<evidence type="ECO:0000313" key="9">
    <source>
        <dbReference type="Proteomes" id="UP000298061"/>
    </source>
</evidence>
<dbReference type="InterPro" id="IPR036188">
    <property type="entry name" value="FAD/NAD-bd_sf"/>
</dbReference>
<accession>A0A4Z0A241</accession>
<evidence type="ECO:0000313" key="8">
    <source>
        <dbReference type="EMBL" id="TFY80755.1"/>
    </source>
</evidence>
<evidence type="ECO:0000256" key="3">
    <source>
        <dbReference type="ARBA" id="ARBA00022630"/>
    </source>
</evidence>
<dbReference type="SUPFAM" id="SSF51905">
    <property type="entry name" value="FAD/NAD(P)-binding domain"/>
    <property type="match status" value="1"/>
</dbReference>
<dbReference type="EMBL" id="SFCI01000292">
    <property type="protein sequence ID" value="TFY80755.1"/>
    <property type="molecule type" value="Genomic_DNA"/>
</dbReference>
<feature type="domain" description="Glucose-methanol-choline oxidoreductase C-terminal" evidence="7">
    <location>
        <begin position="1"/>
        <end position="39"/>
    </location>
</feature>
<feature type="non-terminal residue" evidence="8">
    <location>
        <position position="1"/>
    </location>
</feature>
<evidence type="ECO:0000256" key="6">
    <source>
        <dbReference type="ARBA" id="ARBA00023002"/>
    </source>
</evidence>
<dbReference type="STRING" id="135208.A0A4Z0A241"/>
<comment type="cofactor">
    <cofactor evidence="1">
        <name>FAD</name>
        <dbReference type="ChEBI" id="CHEBI:57692"/>
    </cofactor>
</comment>
<keyword evidence="6" id="KW-0560">Oxidoreductase</keyword>
<comment type="caution">
    <text evidence="8">The sequence shown here is derived from an EMBL/GenBank/DDBJ whole genome shotgun (WGS) entry which is preliminary data.</text>
</comment>
<evidence type="ECO:0000256" key="5">
    <source>
        <dbReference type="ARBA" id="ARBA00022827"/>
    </source>
</evidence>
<keyword evidence="9" id="KW-1185">Reference proteome</keyword>
<evidence type="ECO:0000256" key="4">
    <source>
        <dbReference type="ARBA" id="ARBA00022729"/>
    </source>
</evidence>
<dbReference type="Pfam" id="PF05199">
    <property type="entry name" value="GMC_oxred_C"/>
    <property type="match status" value="1"/>
</dbReference>
<name>A0A4Z0A241_9AGAM</name>
<dbReference type="AlphaFoldDB" id="A0A4Z0A241"/>
<keyword evidence="5" id="KW-0274">FAD</keyword>
<gene>
    <name evidence="8" type="ORF">EWM64_g3253</name>
</gene>
<dbReference type="Proteomes" id="UP000298061">
    <property type="component" value="Unassembled WGS sequence"/>
</dbReference>
<proteinExistence type="inferred from homology"/>
<organism evidence="8 9">
    <name type="scientific">Hericium alpestre</name>
    <dbReference type="NCBI Taxonomy" id="135208"/>
    <lineage>
        <taxon>Eukaryota</taxon>
        <taxon>Fungi</taxon>
        <taxon>Dikarya</taxon>
        <taxon>Basidiomycota</taxon>
        <taxon>Agaricomycotina</taxon>
        <taxon>Agaricomycetes</taxon>
        <taxon>Russulales</taxon>
        <taxon>Hericiaceae</taxon>
        <taxon>Hericium</taxon>
    </lineage>
</organism>
<dbReference type="PANTHER" id="PTHR11552">
    <property type="entry name" value="GLUCOSE-METHANOL-CHOLINE GMC OXIDOREDUCTASE"/>
    <property type="match status" value="1"/>
</dbReference>
<sequence>GVVDPDCKVKGAQGLRVIDASIFPFVVAGHMQVPIYVFAERASDLIKQDAKSKKHHSY</sequence>
<evidence type="ECO:0000256" key="1">
    <source>
        <dbReference type="ARBA" id="ARBA00001974"/>
    </source>
</evidence>
<comment type="similarity">
    <text evidence="2">Belongs to the GMC oxidoreductase family.</text>
</comment>
<dbReference type="GO" id="GO:0016614">
    <property type="term" value="F:oxidoreductase activity, acting on CH-OH group of donors"/>
    <property type="evidence" value="ECO:0007669"/>
    <property type="project" value="InterPro"/>
</dbReference>
<evidence type="ECO:0000256" key="2">
    <source>
        <dbReference type="ARBA" id="ARBA00010790"/>
    </source>
</evidence>
<dbReference type="InterPro" id="IPR007867">
    <property type="entry name" value="GMC_OxRtase_C"/>
</dbReference>
<dbReference type="OrthoDB" id="269227at2759"/>
<dbReference type="InterPro" id="IPR012132">
    <property type="entry name" value="GMC_OxRdtase"/>
</dbReference>
<keyword evidence="3" id="KW-0285">Flavoprotein</keyword>
<protein>
    <recommendedName>
        <fullName evidence="7">Glucose-methanol-choline oxidoreductase C-terminal domain-containing protein</fullName>
    </recommendedName>
</protein>
<dbReference type="Gene3D" id="3.50.50.60">
    <property type="entry name" value="FAD/NAD(P)-binding domain"/>
    <property type="match status" value="1"/>
</dbReference>
<keyword evidence="4" id="KW-0732">Signal</keyword>
<dbReference type="PANTHER" id="PTHR11552:SF201">
    <property type="entry name" value="GLUCOSE-METHANOL-CHOLINE OXIDOREDUCTASE N-TERMINAL DOMAIN-CONTAINING PROTEIN"/>
    <property type="match status" value="1"/>
</dbReference>
<reference evidence="8 9" key="1">
    <citation type="submission" date="2019-02" db="EMBL/GenBank/DDBJ databases">
        <title>Genome sequencing of the rare red list fungi Hericium alpestre (H. flagellum).</title>
        <authorList>
            <person name="Buettner E."/>
            <person name="Kellner H."/>
        </authorList>
    </citation>
    <scope>NUCLEOTIDE SEQUENCE [LARGE SCALE GENOMIC DNA]</scope>
    <source>
        <strain evidence="8 9">DSM 108284</strain>
    </source>
</reference>